<evidence type="ECO:0000313" key="2">
    <source>
        <dbReference type="Proteomes" id="UP001500908"/>
    </source>
</evidence>
<accession>A0ABP7FE97</accession>
<dbReference type="RefSeq" id="WP_344968693.1">
    <property type="nucleotide sequence ID" value="NZ_BAABDD010000005.1"/>
</dbReference>
<sequence>MRWVTYLSPSGGAPRPGVVDDGCVLGYPGNESLPELLSQDRSVLASAYQRAVAAPMEIIVEFETRLCPPFMPQQPVRILCGDQRVRTVDPEFVHGTDDSVVVPSPEAALVAHVGAAAVFSGQGRCVGYSLACLWTLPDGRCAGLTFGPAVVTHEELDGSDITVSGSIDDVPLAVTVIDGKLDWAEGISRANGIVAATLDQTRPLTAGEELLVASDVLGEFEMRVCAEG</sequence>
<dbReference type="Proteomes" id="UP001500908">
    <property type="component" value="Unassembled WGS sequence"/>
</dbReference>
<evidence type="ECO:0000313" key="1">
    <source>
        <dbReference type="EMBL" id="GAA3735463.1"/>
    </source>
</evidence>
<protein>
    <submittedName>
        <fullName evidence="1">Uncharacterized protein</fullName>
    </submittedName>
</protein>
<dbReference type="EMBL" id="BAABDD010000005">
    <property type="protein sequence ID" value="GAA3735463.1"/>
    <property type="molecule type" value="Genomic_DNA"/>
</dbReference>
<organism evidence="1 2">
    <name type="scientific">Salinactinospora qingdaonensis</name>
    <dbReference type="NCBI Taxonomy" id="702744"/>
    <lineage>
        <taxon>Bacteria</taxon>
        <taxon>Bacillati</taxon>
        <taxon>Actinomycetota</taxon>
        <taxon>Actinomycetes</taxon>
        <taxon>Streptosporangiales</taxon>
        <taxon>Nocardiopsidaceae</taxon>
        <taxon>Salinactinospora</taxon>
    </lineage>
</organism>
<keyword evidence="2" id="KW-1185">Reference proteome</keyword>
<reference evidence="2" key="1">
    <citation type="journal article" date="2019" name="Int. J. Syst. Evol. Microbiol.">
        <title>The Global Catalogue of Microorganisms (GCM) 10K type strain sequencing project: providing services to taxonomists for standard genome sequencing and annotation.</title>
        <authorList>
            <consortium name="The Broad Institute Genomics Platform"/>
            <consortium name="The Broad Institute Genome Sequencing Center for Infectious Disease"/>
            <person name="Wu L."/>
            <person name="Ma J."/>
        </authorList>
    </citation>
    <scope>NUCLEOTIDE SEQUENCE [LARGE SCALE GENOMIC DNA]</scope>
    <source>
        <strain evidence="2">JCM 17137</strain>
    </source>
</reference>
<gene>
    <name evidence="1" type="ORF">GCM10022402_14570</name>
</gene>
<comment type="caution">
    <text evidence="1">The sequence shown here is derived from an EMBL/GenBank/DDBJ whole genome shotgun (WGS) entry which is preliminary data.</text>
</comment>
<proteinExistence type="predicted"/>
<name>A0ABP7FE97_9ACTN</name>